<dbReference type="EMBL" id="UYSG01011832">
    <property type="protein sequence ID" value="VDL63763.1"/>
    <property type="molecule type" value="Genomic_DNA"/>
</dbReference>
<evidence type="ECO:0000313" key="6">
    <source>
        <dbReference type="WBParaSite" id="HDID_0001067101-mRNA-1"/>
    </source>
</evidence>
<name>A0A0R3SY26_HYMDI</name>
<dbReference type="GO" id="GO:0071013">
    <property type="term" value="C:catalytic step 2 spliceosome"/>
    <property type="evidence" value="ECO:0007669"/>
    <property type="project" value="TreeGrafter"/>
</dbReference>
<evidence type="ECO:0000256" key="3">
    <source>
        <dbReference type="ARBA" id="ARBA00023242"/>
    </source>
</evidence>
<evidence type="ECO:0000313" key="4">
    <source>
        <dbReference type="EMBL" id="VDL63763.1"/>
    </source>
</evidence>
<dbReference type="AlphaFoldDB" id="A0A0R3SY26"/>
<keyword evidence="3" id="KW-0539">Nucleus</keyword>
<evidence type="ECO:0000256" key="1">
    <source>
        <dbReference type="ARBA" id="ARBA00004123"/>
    </source>
</evidence>
<reference evidence="4 5" key="2">
    <citation type="submission" date="2018-11" db="EMBL/GenBank/DDBJ databases">
        <authorList>
            <consortium name="Pathogen Informatics"/>
        </authorList>
    </citation>
    <scope>NUCLEOTIDE SEQUENCE [LARGE SCALE GENOMIC DNA]</scope>
</reference>
<evidence type="ECO:0000313" key="5">
    <source>
        <dbReference type="Proteomes" id="UP000274504"/>
    </source>
</evidence>
<dbReference type="OrthoDB" id="297219at2759"/>
<accession>A0A0R3SY26</accession>
<dbReference type="PANTHER" id="PTHR13471">
    <property type="entry name" value="TETRATRICOPEPTIDE-LIKE HELICAL"/>
    <property type="match status" value="1"/>
</dbReference>
<reference evidence="6" key="1">
    <citation type="submission" date="2017-02" db="UniProtKB">
        <authorList>
            <consortium name="WormBaseParasite"/>
        </authorList>
    </citation>
    <scope>IDENTIFICATION</scope>
</reference>
<dbReference type="GO" id="GO:1902369">
    <property type="term" value="P:negative regulation of RNA catabolic process"/>
    <property type="evidence" value="ECO:0007669"/>
    <property type="project" value="TreeGrafter"/>
</dbReference>
<dbReference type="InterPro" id="IPR013633">
    <property type="entry name" value="NRDE-2"/>
</dbReference>
<dbReference type="WBParaSite" id="HDID_0001067101-mRNA-1">
    <property type="protein sequence ID" value="HDID_0001067101-mRNA-1"/>
    <property type="gene ID" value="HDID_0001067101"/>
</dbReference>
<dbReference type="STRING" id="6216.A0A0R3SY26"/>
<dbReference type="PANTHER" id="PTHR13471:SF0">
    <property type="entry name" value="NUCLEAR EXOSOME REGULATOR NRDE2"/>
    <property type="match status" value="1"/>
</dbReference>
<dbReference type="GO" id="GO:0031048">
    <property type="term" value="P:regulatory ncRNA-mediated heterochromatin formation"/>
    <property type="evidence" value="ECO:0007669"/>
    <property type="project" value="TreeGrafter"/>
</dbReference>
<gene>
    <name evidence="4" type="ORF">HDID_LOCUS10669</name>
</gene>
<comment type="similarity">
    <text evidence="2">Belongs to the NRDE2 family.</text>
</comment>
<sequence>MNVIHFIISASEENPLSYHGIQGAVPRIHSAFERALSVTSNSMLRFGSQLPCLALTFTPTFWTDHLRVVLWSAYMAFEWALAGGASSISGSDDPNSGNFNAHRKQRDAFKAIFYRAVEDLPWAKVLYTDLARYCPEDTEEVVELLNSKELRLRTYLEEVDLLFTSKAP</sequence>
<dbReference type="Proteomes" id="UP000274504">
    <property type="component" value="Unassembled WGS sequence"/>
</dbReference>
<comment type="subcellular location">
    <subcellularLocation>
        <location evidence="1">Nucleus</location>
    </subcellularLocation>
</comment>
<protein>
    <submittedName>
        <fullName evidence="6">C6 zinc finger domain-containing protein</fullName>
    </submittedName>
</protein>
<proteinExistence type="inferred from homology"/>
<organism evidence="6">
    <name type="scientific">Hymenolepis diminuta</name>
    <name type="common">Rat tapeworm</name>
    <dbReference type="NCBI Taxonomy" id="6216"/>
    <lineage>
        <taxon>Eukaryota</taxon>
        <taxon>Metazoa</taxon>
        <taxon>Spiralia</taxon>
        <taxon>Lophotrochozoa</taxon>
        <taxon>Platyhelminthes</taxon>
        <taxon>Cestoda</taxon>
        <taxon>Eucestoda</taxon>
        <taxon>Cyclophyllidea</taxon>
        <taxon>Hymenolepididae</taxon>
        <taxon>Hymenolepis</taxon>
    </lineage>
</organism>
<evidence type="ECO:0000256" key="2">
    <source>
        <dbReference type="ARBA" id="ARBA00009265"/>
    </source>
</evidence>